<feature type="transmembrane region" description="Helical" evidence="2">
    <location>
        <begin position="108"/>
        <end position="128"/>
    </location>
</feature>
<dbReference type="AlphaFoldDB" id="F4XR84"/>
<accession>F4XR84</accession>
<dbReference type="Proteomes" id="UP000003959">
    <property type="component" value="Unassembled WGS sequence"/>
</dbReference>
<evidence type="ECO:0000313" key="4">
    <source>
        <dbReference type="EMBL" id="EGJ32899.1"/>
    </source>
</evidence>
<dbReference type="HOGENOM" id="CLU_1862920_0_0_3"/>
<dbReference type="OrthoDB" id="9805239at2"/>
<dbReference type="Pfam" id="PF00892">
    <property type="entry name" value="EamA"/>
    <property type="match status" value="1"/>
</dbReference>
<evidence type="ECO:0000256" key="1">
    <source>
        <dbReference type="ARBA" id="ARBA00007362"/>
    </source>
</evidence>
<keyword evidence="2" id="KW-1133">Transmembrane helix</keyword>
<evidence type="ECO:0000259" key="3">
    <source>
        <dbReference type="Pfam" id="PF00892"/>
    </source>
</evidence>
<comment type="similarity">
    <text evidence="1">Belongs to the EamA transporter family.</text>
</comment>
<keyword evidence="2" id="KW-0472">Membrane</keyword>
<feature type="transmembrane region" description="Helical" evidence="2">
    <location>
        <begin position="75"/>
        <end position="96"/>
    </location>
</feature>
<evidence type="ECO:0000313" key="5">
    <source>
        <dbReference type="Proteomes" id="UP000003959"/>
    </source>
</evidence>
<sequence length="137" mass="15685">MLWLVSLLCNHGFSTFYNTSIRKEPFPQIMVNEPYLITNFPTVLKGYLFLSLSIIFWALNFHLGKIMFESVTPNVAAFWRFFFAVLGLLALSWKVIPSKAAIVNRLPGMLLVGFVGVFGFIFCFTQGFKKKLQVFLT</sequence>
<proteinExistence type="inferred from homology"/>
<dbReference type="EMBL" id="GL890881">
    <property type="protein sequence ID" value="EGJ32899.1"/>
    <property type="molecule type" value="Genomic_DNA"/>
</dbReference>
<gene>
    <name evidence="4" type="ORF">LYNGBM3L_59750</name>
</gene>
<dbReference type="InterPro" id="IPR000620">
    <property type="entry name" value="EamA_dom"/>
</dbReference>
<keyword evidence="5" id="KW-1185">Reference proteome</keyword>
<reference evidence="5" key="1">
    <citation type="journal article" date="2011" name="Proc. Natl. Acad. Sci. U.S.A.">
        <title>Genomic insights into the physiology and ecology of the marine filamentous cyanobacterium Lyngbya majuscula.</title>
        <authorList>
            <person name="Jones A.C."/>
            <person name="Monroe E.A."/>
            <person name="Podell S."/>
            <person name="Hess W.R."/>
            <person name="Klages S."/>
            <person name="Esquenazi E."/>
            <person name="Niessen S."/>
            <person name="Hoover H."/>
            <person name="Rothmann M."/>
            <person name="Lasken R.S."/>
            <person name="Yates J.R.III."/>
            <person name="Reinhardt R."/>
            <person name="Kube M."/>
            <person name="Burkart M.D."/>
            <person name="Allen E.E."/>
            <person name="Dorrestein P.C."/>
            <person name="Gerwick W.H."/>
            <person name="Gerwick L."/>
        </authorList>
    </citation>
    <scope>NUCLEOTIDE SEQUENCE [LARGE SCALE GENOMIC DNA]</scope>
    <source>
        <strain evidence="5">3L</strain>
    </source>
</reference>
<feature type="transmembrane region" description="Helical" evidence="2">
    <location>
        <begin position="44"/>
        <end position="63"/>
    </location>
</feature>
<dbReference type="GO" id="GO:0016020">
    <property type="term" value="C:membrane"/>
    <property type="evidence" value="ECO:0007669"/>
    <property type="project" value="InterPro"/>
</dbReference>
<name>F4XR84_9CYAN</name>
<keyword evidence="2" id="KW-0812">Transmembrane</keyword>
<organism evidence="4 5">
    <name type="scientific">Moorena producens 3L</name>
    <dbReference type="NCBI Taxonomy" id="489825"/>
    <lineage>
        <taxon>Bacteria</taxon>
        <taxon>Bacillati</taxon>
        <taxon>Cyanobacteriota</taxon>
        <taxon>Cyanophyceae</taxon>
        <taxon>Coleofasciculales</taxon>
        <taxon>Coleofasciculaceae</taxon>
        <taxon>Moorena</taxon>
    </lineage>
</organism>
<protein>
    <submittedName>
        <fullName evidence="4">Integral membrane protein DUF6</fullName>
    </submittedName>
</protein>
<evidence type="ECO:0000256" key="2">
    <source>
        <dbReference type="SAM" id="Phobius"/>
    </source>
</evidence>
<feature type="domain" description="EamA" evidence="3">
    <location>
        <begin position="45"/>
        <end position="129"/>
    </location>
</feature>